<dbReference type="AlphaFoldDB" id="A0A1G8JZM5"/>
<accession>A0A1G8JZM5</accession>
<gene>
    <name evidence="8" type="ORF">SAMN05421804_102157</name>
</gene>
<dbReference type="InterPro" id="IPR000014">
    <property type="entry name" value="PAS"/>
</dbReference>
<dbReference type="SUPFAM" id="SSF46689">
    <property type="entry name" value="Homeodomain-like"/>
    <property type="match status" value="1"/>
</dbReference>
<dbReference type="InterPro" id="IPR025943">
    <property type="entry name" value="Sigma_54_int_dom_ATP-bd_2"/>
</dbReference>
<dbReference type="PROSITE" id="PS00676">
    <property type="entry name" value="SIGMA54_INTERACT_2"/>
    <property type="match status" value="1"/>
</dbReference>
<dbReference type="Proteomes" id="UP000183255">
    <property type="component" value="Unassembled WGS sequence"/>
</dbReference>
<dbReference type="InterPro" id="IPR002078">
    <property type="entry name" value="Sigma_54_int"/>
</dbReference>
<organism evidence="8 9">
    <name type="scientific">Proteiniclasticum ruminis</name>
    <dbReference type="NCBI Taxonomy" id="398199"/>
    <lineage>
        <taxon>Bacteria</taxon>
        <taxon>Bacillati</taxon>
        <taxon>Bacillota</taxon>
        <taxon>Clostridia</taxon>
        <taxon>Eubacteriales</taxon>
        <taxon>Clostridiaceae</taxon>
        <taxon>Proteiniclasticum</taxon>
    </lineage>
</organism>
<dbReference type="SMART" id="SM00382">
    <property type="entry name" value="AAA"/>
    <property type="match status" value="1"/>
</dbReference>
<keyword evidence="2" id="KW-0067">ATP-binding</keyword>
<dbReference type="PANTHER" id="PTHR32071:SF57">
    <property type="entry name" value="C4-DICARBOXYLATE TRANSPORT TRANSCRIPTIONAL REGULATORY PROTEIN DCTD"/>
    <property type="match status" value="1"/>
</dbReference>
<keyword evidence="5" id="KW-0804">Transcription</keyword>
<dbReference type="SUPFAM" id="SSF55785">
    <property type="entry name" value="PYP-like sensor domain (PAS domain)"/>
    <property type="match status" value="1"/>
</dbReference>
<dbReference type="CDD" id="cd00009">
    <property type="entry name" value="AAA"/>
    <property type="match status" value="1"/>
</dbReference>
<evidence type="ECO:0000256" key="3">
    <source>
        <dbReference type="ARBA" id="ARBA00023015"/>
    </source>
</evidence>
<dbReference type="Gene3D" id="1.10.10.60">
    <property type="entry name" value="Homeodomain-like"/>
    <property type="match status" value="1"/>
</dbReference>
<protein>
    <submittedName>
        <fullName evidence="8">PAS domain S-box-containing protein</fullName>
    </submittedName>
</protein>
<dbReference type="FunFam" id="3.40.50.300:FF:000006">
    <property type="entry name" value="DNA-binding transcriptional regulator NtrC"/>
    <property type="match status" value="1"/>
</dbReference>
<evidence type="ECO:0000259" key="7">
    <source>
        <dbReference type="PROSITE" id="PS50112"/>
    </source>
</evidence>
<keyword evidence="3" id="KW-0805">Transcription regulation</keyword>
<evidence type="ECO:0000256" key="4">
    <source>
        <dbReference type="ARBA" id="ARBA00023125"/>
    </source>
</evidence>
<evidence type="ECO:0000313" key="8">
    <source>
        <dbReference type="EMBL" id="SDI36662.1"/>
    </source>
</evidence>
<dbReference type="GO" id="GO:0003677">
    <property type="term" value="F:DNA binding"/>
    <property type="evidence" value="ECO:0007669"/>
    <property type="project" value="UniProtKB-KW"/>
</dbReference>
<dbReference type="SMART" id="SM00091">
    <property type="entry name" value="PAS"/>
    <property type="match status" value="1"/>
</dbReference>
<dbReference type="InterPro" id="IPR013767">
    <property type="entry name" value="PAS_fold"/>
</dbReference>
<evidence type="ECO:0000256" key="5">
    <source>
        <dbReference type="ARBA" id="ARBA00023163"/>
    </source>
</evidence>
<reference evidence="8 9" key="1">
    <citation type="submission" date="2016-10" db="EMBL/GenBank/DDBJ databases">
        <authorList>
            <person name="de Groot N.N."/>
        </authorList>
    </citation>
    <scope>NUCLEOTIDE SEQUENCE [LARGE SCALE GENOMIC DNA]</scope>
    <source>
        <strain evidence="8 9">CGMCC 1.5058</strain>
    </source>
</reference>
<feature type="domain" description="PAS" evidence="7">
    <location>
        <begin position="67"/>
        <end position="112"/>
    </location>
</feature>
<dbReference type="NCBIfam" id="TIGR00229">
    <property type="entry name" value="sensory_box"/>
    <property type="match status" value="1"/>
</dbReference>
<dbReference type="PANTHER" id="PTHR32071">
    <property type="entry name" value="TRANSCRIPTIONAL REGULATORY PROTEIN"/>
    <property type="match status" value="1"/>
</dbReference>
<dbReference type="EMBL" id="FNDZ01000002">
    <property type="protein sequence ID" value="SDI36662.1"/>
    <property type="molecule type" value="Genomic_DNA"/>
</dbReference>
<proteinExistence type="predicted"/>
<keyword evidence="4" id="KW-0238">DNA-binding</keyword>
<dbReference type="Gene3D" id="1.10.8.60">
    <property type="match status" value="1"/>
</dbReference>
<dbReference type="Pfam" id="PF25601">
    <property type="entry name" value="AAA_lid_14"/>
    <property type="match status" value="1"/>
</dbReference>
<name>A0A1G8JZM5_9CLOT</name>
<dbReference type="InterPro" id="IPR003593">
    <property type="entry name" value="AAA+_ATPase"/>
</dbReference>
<dbReference type="Pfam" id="PF00989">
    <property type="entry name" value="PAS"/>
    <property type="match status" value="1"/>
</dbReference>
<sequence>MKLVDIMRKPSRNIYEVLLSGNQSLTKTNSIQIAQSEEEVLGIVNEEKEIIGEVKRELIVFLVEKCNEYMKSVVLENIEEGIVAIDKSGRIFYVNSMYAVILGVPVHKVIGKFMHEIEEGASILDVLKTGEPIHQKNLRIKSIGKYVDVKIYPIMEDEQIEGAYSIFKDITELKELGREVRRVRNVASDYLRQNEALKELKNHNIIGESGPFLDVISKTLIVAPTDISVMVRGENGVGKEIFAQLIHKNSLRKKMPIVSLNCAAIPENLIESELFGYEEGAFTGAVRQGKVGKFQLADKGTLFLDEIGDLPMHLQSKLLRVLQEGEIQPLGSKKSLKIDVRIITATNQPLETLIKEKKFRKDLYYRLNGISLFIPQLKERGTDVILLAQYFLEKFNKEFQKEAKISREVYNAFMNYDWPGNVRELINCMKSSVLLCADNLITLEDLPSGMTEMEPEMRSMVSEEVHPLLEEEGALKDRIKKFEQSIILHTLEKHKGDYNTAMLELGLAKRTFYRRLEEIKEEVGKE</sequence>
<dbReference type="PROSITE" id="PS00688">
    <property type="entry name" value="SIGMA54_INTERACT_3"/>
    <property type="match status" value="1"/>
</dbReference>
<evidence type="ECO:0000259" key="6">
    <source>
        <dbReference type="PROSITE" id="PS50045"/>
    </source>
</evidence>
<evidence type="ECO:0000256" key="2">
    <source>
        <dbReference type="ARBA" id="ARBA00022840"/>
    </source>
</evidence>
<dbReference type="GO" id="GO:0005524">
    <property type="term" value="F:ATP binding"/>
    <property type="evidence" value="ECO:0007669"/>
    <property type="project" value="UniProtKB-KW"/>
</dbReference>
<dbReference type="PROSITE" id="PS50112">
    <property type="entry name" value="PAS"/>
    <property type="match status" value="1"/>
</dbReference>
<feature type="domain" description="Sigma-54 factor interaction" evidence="6">
    <location>
        <begin position="205"/>
        <end position="434"/>
    </location>
</feature>
<dbReference type="GO" id="GO:0006355">
    <property type="term" value="P:regulation of DNA-templated transcription"/>
    <property type="evidence" value="ECO:0007669"/>
    <property type="project" value="InterPro"/>
</dbReference>
<dbReference type="Gene3D" id="3.40.50.300">
    <property type="entry name" value="P-loop containing nucleotide triphosphate hydrolases"/>
    <property type="match status" value="1"/>
</dbReference>
<dbReference type="PROSITE" id="PS50045">
    <property type="entry name" value="SIGMA54_INTERACT_4"/>
    <property type="match status" value="1"/>
</dbReference>
<dbReference type="InterPro" id="IPR027417">
    <property type="entry name" value="P-loop_NTPase"/>
</dbReference>
<keyword evidence="1" id="KW-0547">Nucleotide-binding</keyword>
<dbReference type="CDD" id="cd00130">
    <property type="entry name" value="PAS"/>
    <property type="match status" value="1"/>
</dbReference>
<dbReference type="Pfam" id="PF00158">
    <property type="entry name" value="Sigma54_activat"/>
    <property type="match status" value="1"/>
</dbReference>
<dbReference type="Gene3D" id="3.30.450.20">
    <property type="entry name" value="PAS domain"/>
    <property type="match status" value="1"/>
</dbReference>
<dbReference type="SUPFAM" id="SSF52540">
    <property type="entry name" value="P-loop containing nucleoside triphosphate hydrolases"/>
    <property type="match status" value="1"/>
</dbReference>
<evidence type="ECO:0000256" key="1">
    <source>
        <dbReference type="ARBA" id="ARBA00022741"/>
    </source>
</evidence>
<dbReference type="RefSeq" id="WP_031577700.1">
    <property type="nucleotide sequence ID" value="NZ_FNDZ01000002.1"/>
</dbReference>
<dbReference type="InterPro" id="IPR025944">
    <property type="entry name" value="Sigma_54_int_dom_CS"/>
</dbReference>
<evidence type="ECO:0000313" key="9">
    <source>
        <dbReference type="Proteomes" id="UP000183255"/>
    </source>
</evidence>
<dbReference type="InterPro" id="IPR035965">
    <property type="entry name" value="PAS-like_dom_sf"/>
</dbReference>
<dbReference type="InterPro" id="IPR009057">
    <property type="entry name" value="Homeodomain-like_sf"/>
</dbReference>
<dbReference type="InterPro" id="IPR058031">
    <property type="entry name" value="AAA_lid_NorR"/>
</dbReference>